<gene>
    <name evidence="1" type="ORF">EEDITHA_LOCUS14230</name>
</gene>
<keyword evidence="2" id="KW-1185">Reference proteome</keyword>
<evidence type="ECO:0000313" key="1">
    <source>
        <dbReference type="EMBL" id="CAH2099219.1"/>
    </source>
</evidence>
<accession>A0AAU9UNJ4</accession>
<evidence type="ECO:0000313" key="2">
    <source>
        <dbReference type="Proteomes" id="UP001153954"/>
    </source>
</evidence>
<dbReference type="InterPro" id="IPR012337">
    <property type="entry name" value="RNaseH-like_sf"/>
</dbReference>
<dbReference type="Proteomes" id="UP001153954">
    <property type="component" value="Unassembled WGS sequence"/>
</dbReference>
<reference evidence="1" key="1">
    <citation type="submission" date="2022-03" db="EMBL/GenBank/DDBJ databases">
        <authorList>
            <person name="Tunstrom K."/>
        </authorList>
    </citation>
    <scope>NUCLEOTIDE SEQUENCE</scope>
</reference>
<name>A0AAU9UNJ4_EUPED</name>
<dbReference type="Gene3D" id="3.30.420.10">
    <property type="entry name" value="Ribonuclease H-like superfamily/Ribonuclease H"/>
    <property type="match status" value="1"/>
</dbReference>
<dbReference type="EMBL" id="CAKOGL010000021">
    <property type="protein sequence ID" value="CAH2099219.1"/>
    <property type="molecule type" value="Genomic_DNA"/>
</dbReference>
<comment type="caution">
    <text evidence="1">The sequence shown here is derived from an EMBL/GenBank/DDBJ whole genome shotgun (WGS) entry which is preliminary data.</text>
</comment>
<dbReference type="GO" id="GO:0003676">
    <property type="term" value="F:nucleic acid binding"/>
    <property type="evidence" value="ECO:0007669"/>
    <property type="project" value="InterPro"/>
</dbReference>
<dbReference type="SUPFAM" id="SSF53098">
    <property type="entry name" value="Ribonuclease H-like"/>
    <property type="match status" value="1"/>
</dbReference>
<dbReference type="AlphaFoldDB" id="A0AAU9UNJ4"/>
<dbReference type="InterPro" id="IPR036397">
    <property type="entry name" value="RNaseH_sf"/>
</dbReference>
<organism evidence="1 2">
    <name type="scientific">Euphydryas editha</name>
    <name type="common">Edith's checkerspot</name>
    <dbReference type="NCBI Taxonomy" id="104508"/>
    <lineage>
        <taxon>Eukaryota</taxon>
        <taxon>Metazoa</taxon>
        <taxon>Ecdysozoa</taxon>
        <taxon>Arthropoda</taxon>
        <taxon>Hexapoda</taxon>
        <taxon>Insecta</taxon>
        <taxon>Pterygota</taxon>
        <taxon>Neoptera</taxon>
        <taxon>Endopterygota</taxon>
        <taxon>Lepidoptera</taxon>
        <taxon>Glossata</taxon>
        <taxon>Ditrysia</taxon>
        <taxon>Papilionoidea</taxon>
        <taxon>Nymphalidae</taxon>
        <taxon>Nymphalinae</taxon>
        <taxon>Euphydryas</taxon>
    </lineage>
</organism>
<evidence type="ECO:0008006" key="3">
    <source>
        <dbReference type="Google" id="ProtNLM"/>
    </source>
</evidence>
<protein>
    <recommendedName>
        <fullName evidence="3">Integrase catalytic domain-containing protein</fullName>
    </recommendedName>
</protein>
<proteinExistence type="predicted"/>
<sequence>MSYLGPAKRPFEIVSIDTVEDQYPGINSKEFKDFLKSNNIRMVFTAVDAPFSNGLNGKLNPTIVNKIRYKINESDKKIAWTIIAQKCVEKYNEFEHAITKFAPKYLLGGECEYSATRIEIKTYRGR</sequence>